<evidence type="ECO:0000313" key="4">
    <source>
        <dbReference type="EMBL" id="PNP20143.1"/>
    </source>
</evidence>
<dbReference type="EMBL" id="LOSN02000002">
    <property type="protein sequence ID" value="PNP20143.1"/>
    <property type="molecule type" value="Genomic_DNA"/>
</dbReference>
<keyword evidence="5" id="KW-1185">Reference proteome</keyword>
<evidence type="ECO:0000313" key="6">
    <source>
        <dbReference type="Proteomes" id="UP000565155"/>
    </source>
</evidence>
<reference evidence="4 5" key="1">
    <citation type="submission" date="2017-12" db="EMBL/GenBank/DDBJ databases">
        <title>FDA dAtabase for Regulatory Grade micrObial Sequences (FDA-ARGOS): Supporting development and validation of Infectious Disease Dx tests.</title>
        <authorList>
            <person name="Hoffmann M."/>
            <person name="Allard M."/>
            <person name="Evans P."/>
            <person name="Brown E."/>
            <person name="Tallon L.J."/>
            <person name="Sadzewicz L."/>
            <person name="Sengamalay N."/>
            <person name="Ott S."/>
            <person name="Godinez A."/>
            <person name="Nagaraj S."/>
            <person name="Vavikolanu K."/>
            <person name="Aluvathingal J."/>
            <person name="Nadendla S."/>
            <person name="Hobson J."/>
            <person name="Sichtig H."/>
        </authorList>
    </citation>
    <scope>NUCLEOTIDE SEQUENCE [LARGE SCALE GENOMIC DNA]</scope>
    <source>
        <strain evidence="5">ATCC 17749</strain>
        <strain evidence="4">FDAARGOS_97</strain>
    </source>
</reference>
<reference evidence="2" key="2">
    <citation type="submission" date="2019-11" db="EMBL/GenBank/DDBJ databases">
        <authorList>
            <consortium name="PulseNet: The National Subtyping Network for Foodborne Disease Surveillance"/>
            <person name="Tarr C.L."/>
            <person name="Trees E."/>
            <person name="Katz L.S."/>
            <person name="Carleton-Romer H.A."/>
            <person name="Stroika S."/>
            <person name="Kucerova Z."/>
            <person name="Roache K.F."/>
            <person name="Sabol A.L."/>
            <person name="Besser J."/>
            <person name="Gerner-Smidt P."/>
        </authorList>
    </citation>
    <scope>NUCLEOTIDE SEQUENCE</scope>
    <source>
        <strain evidence="2">PNUSAV001129</strain>
    </source>
</reference>
<dbReference type="Proteomes" id="UP000054316">
    <property type="component" value="Unassembled WGS sequence"/>
</dbReference>
<dbReference type="EMBL" id="AAXMUW010000012">
    <property type="protein sequence ID" value="EGQ9135139.1"/>
    <property type="molecule type" value="Genomic_DNA"/>
</dbReference>
<evidence type="ECO:0000256" key="1">
    <source>
        <dbReference type="SAM" id="MobiDB-lite"/>
    </source>
</evidence>
<protein>
    <recommendedName>
        <fullName evidence="7">Lipoprotein</fullName>
    </recommendedName>
</protein>
<name>A0A0N8HPW1_VIBAL</name>
<evidence type="ECO:0008006" key="7">
    <source>
        <dbReference type="Google" id="ProtNLM"/>
    </source>
</evidence>
<dbReference type="EMBL" id="JABCMA010000015">
    <property type="protein sequence ID" value="NMR74772.1"/>
    <property type="molecule type" value="Genomic_DNA"/>
</dbReference>
<evidence type="ECO:0000313" key="3">
    <source>
        <dbReference type="EMBL" id="NMR74772.1"/>
    </source>
</evidence>
<dbReference type="PROSITE" id="PS51257">
    <property type="entry name" value="PROKAR_LIPOPROTEIN"/>
    <property type="match status" value="1"/>
</dbReference>
<dbReference type="AlphaFoldDB" id="A0A0N8HPW1"/>
<dbReference type="eggNOG" id="ENOG5033XRZ">
    <property type="taxonomic scope" value="Bacteria"/>
</dbReference>
<organism evidence="3 6">
    <name type="scientific">Vibrio alginolyticus</name>
    <dbReference type="NCBI Taxonomy" id="663"/>
    <lineage>
        <taxon>Bacteria</taxon>
        <taxon>Pseudomonadati</taxon>
        <taxon>Pseudomonadota</taxon>
        <taxon>Gammaproteobacteria</taxon>
        <taxon>Vibrionales</taxon>
        <taxon>Vibrionaceae</taxon>
        <taxon>Vibrio</taxon>
    </lineage>
</organism>
<dbReference type="Proteomes" id="UP000565155">
    <property type="component" value="Unassembled WGS sequence"/>
</dbReference>
<comment type="caution">
    <text evidence="3">The sequence shown here is derived from an EMBL/GenBank/DDBJ whole genome shotgun (WGS) entry which is preliminary data.</text>
</comment>
<proteinExistence type="predicted"/>
<accession>A0A0N8HPW1</accession>
<dbReference type="OrthoDB" id="5878635at2"/>
<dbReference type="Proteomes" id="UP000714625">
    <property type="component" value="Unassembled WGS sequence"/>
</dbReference>
<gene>
    <name evidence="4" type="ORF">AL553_021110</name>
    <name evidence="2" type="ORF">GHY86_08185</name>
    <name evidence="3" type="ORF">HKB35_14235</name>
</gene>
<feature type="region of interest" description="Disordered" evidence="1">
    <location>
        <begin position="257"/>
        <end position="297"/>
    </location>
</feature>
<evidence type="ECO:0000313" key="5">
    <source>
        <dbReference type="Proteomes" id="UP000054316"/>
    </source>
</evidence>
<feature type="compositionally biased region" description="Acidic residues" evidence="1">
    <location>
        <begin position="276"/>
        <end position="285"/>
    </location>
</feature>
<feature type="compositionally biased region" description="Acidic residues" evidence="1">
    <location>
        <begin position="257"/>
        <end position="267"/>
    </location>
</feature>
<dbReference type="RefSeq" id="WP_017820140.1">
    <property type="nucleotide sequence ID" value="NZ_CP014044.1"/>
</dbReference>
<sequence length="297" mass="30725">MKIKLLTASVAAVLLAGCGSDSDPEVKRYSVQAYDPAVIGMKVQAVCGGETYDAIENTTNYEGMVGKARFENINVVNAPGDCAFVLTHTEDSKDASNGKPITSDYKIPQGLAQTDSLVTGSPFTTLVANSLKDGEVYSSDIAEKVFENLGIDINASGKTVDEILRDTESVVAGLGSEGGNSALATQLVATANVVSDIIKANPTASPEAVAVAAKAITEDVIAANPNYPENDSGDVIYVTIPAEDTQKVVADVQEAIDNDTPLEDIEPEVPQIPDAEVGEPIEPEDPPGPGTGATGGN</sequence>
<reference evidence="3 6" key="3">
    <citation type="submission" date="2020-04" db="EMBL/GenBank/DDBJ databases">
        <title>Whole-genome sequencing of Vibrio spp. from China reveals different genetic environments of blaCTX-M-14 among diverse lineages.</title>
        <authorList>
            <person name="Zheng Z."/>
            <person name="Ye L."/>
            <person name="Chen S."/>
        </authorList>
    </citation>
    <scope>NUCLEOTIDE SEQUENCE [LARGE SCALE GENOMIC DNA]</scope>
    <source>
        <strain evidence="3 6">Vb1636</strain>
    </source>
</reference>
<evidence type="ECO:0000313" key="2">
    <source>
        <dbReference type="EMBL" id="EGQ9135139.1"/>
    </source>
</evidence>